<protein>
    <submittedName>
        <fullName evidence="3">Uncharacterized protein</fullName>
    </submittedName>
</protein>
<dbReference type="Pfam" id="PF12825">
    <property type="entry name" value="DUF3818"/>
    <property type="match status" value="1"/>
</dbReference>
<reference evidence="3" key="1">
    <citation type="submission" date="2021-03" db="EMBL/GenBank/DDBJ databases">
        <title>Draft genome sequence of rust myrtle Austropuccinia psidii MF-1, a brazilian biotype.</title>
        <authorList>
            <person name="Quecine M.C."/>
            <person name="Pachon D.M.R."/>
            <person name="Bonatelli M.L."/>
            <person name="Correr F.H."/>
            <person name="Franceschini L.M."/>
            <person name="Leite T.F."/>
            <person name="Margarido G.R.A."/>
            <person name="Almeida C.A."/>
            <person name="Ferrarezi J.A."/>
            <person name="Labate C.A."/>
        </authorList>
    </citation>
    <scope>NUCLEOTIDE SEQUENCE</scope>
    <source>
        <strain evidence="3">MF-1</strain>
    </source>
</reference>
<evidence type="ECO:0000259" key="2">
    <source>
        <dbReference type="Pfam" id="PF12828"/>
    </source>
</evidence>
<feature type="domain" description="PX" evidence="1">
    <location>
        <begin position="360"/>
        <end position="682"/>
    </location>
</feature>
<dbReference type="InterPro" id="IPR047168">
    <property type="entry name" value="LEC1-like"/>
</dbReference>
<keyword evidence="4" id="KW-1185">Reference proteome</keyword>
<dbReference type="GO" id="GO:0035091">
    <property type="term" value="F:phosphatidylinositol binding"/>
    <property type="evidence" value="ECO:0007669"/>
    <property type="project" value="TreeGrafter"/>
</dbReference>
<dbReference type="OrthoDB" id="2414662at2759"/>
<comment type="caution">
    <text evidence="3">The sequence shown here is derived from an EMBL/GenBank/DDBJ whole genome shotgun (WGS) entry which is preliminary data.</text>
</comment>
<dbReference type="Proteomes" id="UP000765509">
    <property type="component" value="Unassembled WGS sequence"/>
</dbReference>
<dbReference type="EMBL" id="AVOT02005828">
    <property type="protein sequence ID" value="MBW0480071.1"/>
    <property type="molecule type" value="Genomic_DNA"/>
</dbReference>
<dbReference type="InterPro" id="IPR024554">
    <property type="entry name" value="LEC1-like_C"/>
</dbReference>
<accession>A0A9Q3GU75</accession>
<dbReference type="Pfam" id="PF12828">
    <property type="entry name" value="PXB"/>
    <property type="match status" value="1"/>
</dbReference>
<proteinExistence type="predicted"/>
<dbReference type="PANTHER" id="PTHR47185">
    <property type="entry name" value="PX DOMAIN-CONTAINING PROTEIN YPR097W"/>
    <property type="match status" value="1"/>
</dbReference>
<dbReference type="AlphaFoldDB" id="A0A9Q3GU75"/>
<organism evidence="3 4">
    <name type="scientific">Austropuccinia psidii MF-1</name>
    <dbReference type="NCBI Taxonomy" id="1389203"/>
    <lineage>
        <taxon>Eukaryota</taxon>
        <taxon>Fungi</taxon>
        <taxon>Dikarya</taxon>
        <taxon>Basidiomycota</taxon>
        <taxon>Pucciniomycotina</taxon>
        <taxon>Pucciniomycetes</taxon>
        <taxon>Pucciniales</taxon>
        <taxon>Sphaerophragmiaceae</taxon>
        <taxon>Austropuccinia</taxon>
    </lineage>
</organism>
<sequence>MDFEASQMGPHDIHSINQILICLEAQREWKVLSNIDSLEPIGSPFDQYTFINLPRTFENRSSLFRKPFSFFSSLTTTNQPTKEPIVTERRPSQKKSSTEKLPLFKLLFQRVWSTFPGLADAPTDTWIGVEELFVDFNRRNFSTSRERRQLTKRAVLSLGFTPLLSSYLGSVITFDEGDGAPMRISEEDYHFISQLPSLVLMLGQKIKLIAKSNDKYLIIYPNYERAEEANLDSSQFSLSWIKASLVERKQLFDSIESIELGSHLSLKQAKVSTIEKLIISQLAKNKELLQILKSTQLIPPFSKDVQEEMEKFSFNEQKLQQEWIIAGRKVSQAKAGYKKLIKKVVYEDGELEKIYKLVGNYDSIDKLSALDPMYEQAQTWILVWLASLLHFIFISWPEGNMICELLIKIHRMIPYELIKQSLKLINPSLAIRATMHLILGQPFGALSLFQRILDSIIRHEIQVFDKQIEALLQSDVLETVQQPTLNMLEIFQVLRDYVYLPSDQKRQIRMELDKSNEDIIIWVLKHSKQFDESQISAIQSSATNFYLGEGVASTNAFYNLIVLLRLVSLKRDREQLLEMVLEPKNPIIRTIRQVLDLYYPTIYQVALASDLSKKFGQTEAFLEDLVRLLVKRKEEEVTIPKLMKLLDQHKQSYWSFVNDLAKYGDLCHPLKDWIKDCFELVRFGLHTPAKPEPDRPKIDLQAILSNVSKPEILKEARALSSYKRFFKILNEILFRLIFLSSSVSMPNNFLAQAFQILVDRNQSGFGEYLYETNTKKRCPIPLNWAWWVSERELCGEGGKNLMEELVECEDFIKKSGEPPLNQLLVDSDFEEMEKARTFYFDELLSFLTDMRLGCGLESHG</sequence>
<gene>
    <name evidence="3" type="ORF">O181_019786</name>
</gene>
<feature type="domain" description="PX-associated" evidence="2">
    <location>
        <begin position="6"/>
        <end position="168"/>
    </location>
</feature>
<dbReference type="InterPro" id="IPR024555">
    <property type="entry name" value="PX-associated"/>
</dbReference>
<name>A0A9Q3GU75_9BASI</name>
<evidence type="ECO:0000313" key="3">
    <source>
        <dbReference type="EMBL" id="MBW0480071.1"/>
    </source>
</evidence>
<evidence type="ECO:0000313" key="4">
    <source>
        <dbReference type="Proteomes" id="UP000765509"/>
    </source>
</evidence>
<evidence type="ECO:0000259" key="1">
    <source>
        <dbReference type="Pfam" id="PF12825"/>
    </source>
</evidence>
<dbReference type="PANTHER" id="PTHR47185:SF1">
    <property type="entry name" value="PX DOMAIN-CONTAINING PROTEIN YPR097W"/>
    <property type="match status" value="1"/>
</dbReference>